<dbReference type="EMBL" id="JBEXAC010000001">
    <property type="protein sequence ID" value="MET6995905.1"/>
    <property type="molecule type" value="Genomic_DNA"/>
</dbReference>
<comment type="caution">
    <text evidence="2">The sequence shown here is derived from an EMBL/GenBank/DDBJ whole genome shotgun (WGS) entry which is preliminary data.</text>
</comment>
<protein>
    <submittedName>
        <fullName evidence="2">Uncharacterized protein</fullName>
    </submittedName>
</protein>
<reference evidence="2 3" key="1">
    <citation type="submission" date="2024-06" db="EMBL/GenBank/DDBJ databases">
        <title>Chitinophaga defluvii sp. nov., isolated from municipal sewage.</title>
        <authorList>
            <person name="Zhang L."/>
        </authorList>
    </citation>
    <scope>NUCLEOTIDE SEQUENCE [LARGE SCALE GENOMIC DNA]</scope>
    <source>
        <strain evidence="2 3">H8</strain>
    </source>
</reference>
<dbReference type="RefSeq" id="WP_354658552.1">
    <property type="nucleotide sequence ID" value="NZ_JBEXAC010000001.1"/>
</dbReference>
<evidence type="ECO:0000256" key="1">
    <source>
        <dbReference type="SAM" id="MobiDB-lite"/>
    </source>
</evidence>
<evidence type="ECO:0000313" key="2">
    <source>
        <dbReference type="EMBL" id="MET6995905.1"/>
    </source>
</evidence>
<name>A0ABV2SZW6_9BACT</name>
<keyword evidence="3" id="KW-1185">Reference proteome</keyword>
<organism evidence="2 3">
    <name type="scientific">Chitinophaga defluvii</name>
    <dbReference type="NCBI Taxonomy" id="3163343"/>
    <lineage>
        <taxon>Bacteria</taxon>
        <taxon>Pseudomonadati</taxon>
        <taxon>Bacteroidota</taxon>
        <taxon>Chitinophagia</taxon>
        <taxon>Chitinophagales</taxon>
        <taxon>Chitinophagaceae</taxon>
        <taxon>Chitinophaga</taxon>
    </lineage>
</organism>
<evidence type="ECO:0000313" key="3">
    <source>
        <dbReference type="Proteomes" id="UP001549749"/>
    </source>
</evidence>
<gene>
    <name evidence="2" type="ORF">ABR189_00935</name>
</gene>
<feature type="region of interest" description="Disordered" evidence="1">
    <location>
        <begin position="36"/>
        <end position="75"/>
    </location>
</feature>
<sequence>MMTERIMHDIYMQEKNEGGKTAPPATKQMPPAEIDEIISDGSGGAFEQTEEVSDTREITDHEEDEQTTPPKRQYY</sequence>
<proteinExistence type="predicted"/>
<dbReference type="Proteomes" id="UP001549749">
    <property type="component" value="Unassembled WGS sequence"/>
</dbReference>
<accession>A0ABV2SZW6</accession>